<dbReference type="EMBL" id="KN832084">
    <property type="protein sequence ID" value="KIN94837.1"/>
    <property type="molecule type" value="Genomic_DNA"/>
</dbReference>
<dbReference type="HOGENOM" id="CLU_175216_0_0_1"/>
<dbReference type="InParanoid" id="A0A0C3ICT8"/>
<keyword evidence="2" id="KW-1185">Reference proteome</keyword>
<accession>A0A0C3ICT8</accession>
<dbReference type="STRING" id="870435.A0A0C3ICT8"/>
<organism evidence="1 2">
    <name type="scientific">Pisolithus tinctorius Marx 270</name>
    <dbReference type="NCBI Taxonomy" id="870435"/>
    <lineage>
        <taxon>Eukaryota</taxon>
        <taxon>Fungi</taxon>
        <taxon>Dikarya</taxon>
        <taxon>Basidiomycota</taxon>
        <taxon>Agaricomycotina</taxon>
        <taxon>Agaricomycetes</taxon>
        <taxon>Agaricomycetidae</taxon>
        <taxon>Boletales</taxon>
        <taxon>Sclerodermatineae</taxon>
        <taxon>Pisolithaceae</taxon>
        <taxon>Pisolithus</taxon>
    </lineage>
</organism>
<sequence>AEDNVLWHNISWTQYWEKTMWILPIHQPSPIRHWVLCVIKFPSKQLLLFDSLAEQKPWKQDIKVTEYSCTLCLLTVHRISPDLFLACPSLPQRSLESLGEIWDPGLHT</sequence>
<name>A0A0C3ICT8_PISTI</name>
<evidence type="ECO:0000313" key="2">
    <source>
        <dbReference type="Proteomes" id="UP000054217"/>
    </source>
</evidence>
<protein>
    <submittedName>
        <fullName evidence="1">Uncharacterized protein</fullName>
    </submittedName>
</protein>
<reference evidence="1 2" key="1">
    <citation type="submission" date="2014-04" db="EMBL/GenBank/DDBJ databases">
        <authorList>
            <consortium name="DOE Joint Genome Institute"/>
            <person name="Kuo A."/>
            <person name="Kohler A."/>
            <person name="Costa M.D."/>
            <person name="Nagy L.G."/>
            <person name="Floudas D."/>
            <person name="Copeland A."/>
            <person name="Barry K.W."/>
            <person name="Cichocki N."/>
            <person name="Veneault-Fourrey C."/>
            <person name="LaButti K."/>
            <person name="Lindquist E.A."/>
            <person name="Lipzen A."/>
            <person name="Lundell T."/>
            <person name="Morin E."/>
            <person name="Murat C."/>
            <person name="Sun H."/>
            <person name="Tunlid A."/>
            <person name="Henrissat B."/>
            <person name="Grigoriev I.V."/>
            <person name="Hibbett D.S."/>
            <person name="Martin F."/>
            <person name="Nordberg H.P."/>
            <person name="Cantor M.N."/>
            <person name="Hua S.X."/>
        </authorList>
    </citation>
    <scope>NUCLEOTIDE SEQUENCE [LARGE SCALE GENOMIC DNA]</scope>
    <source>
        <strain evidence="1 2">Marx 270</strain>
    </source>
</reference>
<evidence type="ECO:0000313" key="1">
    <source>
        <dbReference type="EMBL" id="KIN94837.1"/>
    </source>
</evidence>
<dbReference type="AlphaFoldDB" id="A0A0C3ICT8"/>
<gene>
    <name evidence="1" type="ORF">M404DRAFT_167249</name>
</gene>
<dbReference type="Proteomes" id="UP000054217">
    <property type="component" value="Unassembled WGS sequence"/>
</dbReference>
<dbReference type="Gene3D" id="3.40.395.10">
    <property type="entry name" value="Adenoviral Proteinase, Chain A"/>
    <property type="match status" value="1"/>
</dbReference>
<feature type="non-terminal residue" evidence="1">
    <location>
        <position position="1"/>
    </location>
</feature>
<dbReference type="SUPFAM" id="SSF54001">
    <property type="entry name" value="Cysteine proteinases"/>
    <property type="match status" value="1"/>
</dbReference>
<proteinExistence type="predicted"/>
<reference evidence="2" key="2">
    <citation type="submission" date="2015-01" db="EMBL/GenBank/DDBJ databases">
        <title>Evolutionary Origins and Diversification of the Mycorrhizal Mutualists.</title>
        <authorList>
            <consortium name="DOE Joint Genome Institute"/>
            <consortium name="Mycorrhizal Genomics Consortium"/>
            <person name="Kohler A."/>
            <person name="Kuo A."/>
            <person name="Nagy L.G."/>
            <person name="Floudas D."/>
            <person name="Copeland A."/>
            <person name="Barry K.W."/>
            <person name="Cichocki N."/>
            <person name="Veneault-Fourrey C."/>
            <person name="LaButti K."/>
            <person name="Lindquist E.A."/>
            <person name="Lipzen A."/>
            <person name="Lundell T."/>
            <person name="Morin E."/>
            <person name="Murat C."/>
            <person name="Riley R."/>
            <person name="Ohm R."/>
            <person name="Sun H."/>
            <person name="Tunlid A."/>
            <person name="Henrissat B."/>
            <person name="Grigoriev I.V."/>
            <person name="Hibbett D.S."/>
            <person name="Martin F."/>
        </authorList>
    </citation>
    <scope>NUCLEOTIDE SEQUENCE [LARGE SCALE GENOMIC DNA]</scope>
    <source>
        <strain evidence="2">Marx 270</strain>
    </source>
</reference>
<dbReference type="InterPro" id="IPR038765">
    <property type="entry name" value="Papain-like_cys_pep_sf"/>
</dbReference>
<dbReference type="OrthoDB" id="2976051at2759"/>